<protein>
    <submittedName>
        <fullName evidence="2">Uncharacterized protein</fullName>
    </submittedName>
</protein>
<name>A0ABN8NB80_9CNID</name>
<feature type="compositionally biased region" description="Polar residues" evidence="1">
    <location>
        <begin position="117"/>
        <end position="130"/>
    </location>
</feature>
<reference evidence="2 3" key="1">
    <citation type="submission" date="2022-05" db="EMBL/GenBank/DDBJ databases">
        <authorList>
            <consortium name="Genoscope - CEA"/>
            <person name="William W."/>
        </authorList>
    </citation>
    <scope>NUCLEOTIDE SEQUENCE [LARGE SCALE GENOMIC DNA]</scope>
</reference>
<evidence type="ECO:0000313" key="3">
    <source>
        <dbReference type="Proteomes" id="UP001159405"/>
    </source>
</evidence>
<accession>A0ABN8NB80</accession>
<sequence length="130" mass="15169">IYLRVFPCLQTPKIIILKTVYTLATFNKNKKENRSTVYSFTRVTPAFLLRLAAPLSDEQKFEVEVEQKLLNEWTDIKRKTYRANQELERLRYYQKTRGISSSPKTNRDANNARDPQKTASARSGLHENST</sequence>
<dbReference type="EMBL" id="CALNXK010000015">
    <property type="protein sequence ID" value="CAH3047062.1"/>
    <property type="molecule type" value="Genomic_DNA"/>
</dbReference>
<gene>
    <name evidence="2" type="ORF">PLOB_00010046</name>
</gene>
<feature type="region of interest" description="Disordered" evidence="1">
    <location>
        <begin position="94"/>
        <end position="130"/>
    </location>
</feature>
<proteinExistence type="predicted"/>
<dbReference type="Proteomes" id="UP001159405">
    <property type="component" value="Unassembled WGS sequence"/>
</dbReference>
<evidence type="ECO:0000256" key="1">
    <source>
        <dbReference type="SAM" id="MobiDB-lite"/>
    </source>
</evidence>
<feature type="compositionally biased region" description="Basic and acidic residues" evidence="1">
    <location>
        <begin position="105"/>
        <end position="116"/>
    </location>
</feature>
<keyword evidence="3" id="KW-1185">Reference proteome</keyword>
<evidence type="ECO:0000313" key="2">
    <source>
        <dbReference type="EMBL" id="CAH3047062.1"/>
    </source>
</evidence>
<organism evidence="2 3">
    <name type="scientific">Porites lobata</name>
    <dbReference type="NCBI Taxonomy" id="104759"/>
    <lineage>
        <taxon>Eukaryota</taxon>
        <taxon>Metazoa</taxon>
        <taxon>Cnidaria</taxon>
        <taxon>Anthozoa</taxon>
        <taxon>Hexacorallia</taxon>
        <taxon>Scleractinia</taxon>
        <taxon>Fungiina</taxon>
        <taxon>Poritidae</taxon>
        <taxon>Porites</taxon>
    </lineage>
</organism>
<comment type="caution">
    <text evidence="2">The sequence shown here is derived from an EMBL/GenBank/DDBJ whole genome shotgun (WGS) entry which is preliminary data.</text>
</comment>
<feature type="non-terminal residue" evidence="2">
    <location>
        <position position="1"/>
    </location>
</feature>